<dbReference type="InterPro" id="IPR017438">
    <property type="entry name" value="ATP-NAD_kinase_N"/>
</dbReference>
<evidence type="ECO:0000256" key="2">
    <source>
        <dbReference type="ARBA" id="ARBA00022777"/>
    </source>
</evidence>
<dbReference type="Proteomes" id="UP000011820">
    <property type="component" value="Chromosome"/>
</dbReference>
<feature type="binding site" evidence="6">
    <location>
        <begin position="46"/>
        <end position="47"/>
    </location>
    <ligand>
        <name>NAD(+)</name>
        <dbReference type="ChEBI" id="CHEBI:57540"/>
    </ligand>
</feature>
<keyword evidence="4 6" id="KW-0520">NAD</keyword>
<dbReference type="RefSeq" id="WP_015452410.1">
    <property type="nucleotide sequence ID" value="NC_020549.1"/>
</dbReference>
<dbReference type="Pfam" id="PF20143">
    <property type="entry name" value="NAD_kinase_C"/>
    <property type="match status" value="1"/>
</dbReference>
<keyword evidence="3 6" id="KW-0521">NADP</keyword>
<keyword evidence="1 6" id="KW-0808">Transferase</keyword>
<sequence>MDRNIQKIHFKASNAKKAQEAYDKFVKIYGNSTSEEADVIVVLGGDGFMLQSFHQSKEYDKPIYGMNCGSVGFLMNEYCIENLVERLSVAVECTFHPLKMTVFDYDNSICAENILAINEVSIIRKPGQNQLVQAAKLEVKVDDQVRLPELVCDGLVVSTPIGSTAYNFSALGPILPLESRHLLLTPVSPFKPRRWHGAILPNDVMIEIQVLEHKQRPVIATADRLAIEPVSRINVTQSSDITMRILSDSHRSWSDRILTAQFSS</sequence>
<comment type="subcellular location">
    <subcellularLocation>
        <location evidence="6">Cytoplasm</location>
    </subcellularLocation>
</comment>
<keyword evidence="6" id="KW-0547">Nucleotide-binding</keyword>
<proteinExistence type="inferred from homology"/>
<protein>
    <recommendedName>
        <fullName evidence="6">NAD kinase</fullName>
        <ecNumber evidence="6">2.7.1.23</ecNumber>
    </recommendedName>
    <alternativeName>
        <fullName evidence="6">ATP-dependent NAD kinase</fullName>
    </alternativeName>
</protein>
<evidence type="ECO:0000256" key="6">
    <source>
        <dbReference type="HAMAP-Rule" id="MF_00361"/>
    </source>
</evidence>
<feature type="binding site" evidence="6">
    <location>
        <position position="153"/>
    </location>
    <ligand>
        <name>NAD(+)</name>
        <dbReference type="ChEBI" id="CHEBI:57540"/>
    </ligand>
</feature>
<dbReference type="PANTHER" id="PTHR20275:SF0">
    <property type="entry name" value="NAD KINASE"/>
    <property type="match status" value="1"/>
</dbReference>
<feature type="binding site" evidence="6">
    <location>
        <begin position="118"/>
        <end position="119"/>
    </location>
    <ligand>
        <name>NAD(+)</name>
        <dbReference type="ChEBI" id="CHEBI:57540"/>
    </ligand>
</feature>
<dbReference type="Gene3D" id="2.60.200.30">
    <property type="entry name" value="Probable inorganic polyphosphate/atp-NAD kinase, domain 2"/>
    <property type="match status" value="1"/>
</dbReference>
<dbReference type="GO" id="GO:0016301">
    <property type="term" value="F:kinase activity"/>
    <property type="evidence" value="ECO:0007669"/>
    <property type="project" value="UniProtKB-KW"/>
</dbReference>
<keyword evidence="6" id="KW-0963">Cytoplasm</keyword>
<keyword evidence="6" id="KW-0067">ATP-binding</keyword>
<comment type="caution">
    <text evidence="6">Lacks conserved residue(s) required for the propagation of feature annotation.</text>
</comment>
<dbReference type="InterPro" id="IPR017437">
    <property type="entry name" value="ATP-NAD_kinase_PpnK-typ_C"/>
</dbReference>
<dbReference type="Gene3D" id="3.40.50.10330">
    <property type="entry name" value="Probable inorganic polyphosphate/atp-NAD kinase, domain 1"/>
    <property type="match status" value="1"/>
</dbReference>
<evidence type="ECO:0000256" key="4">
    <source>
        <dbReference type="ARBA" id="ARBA00023027"/>
    </source>
</evidence>
<dbReference type="SUPFAM" id="SSF111331">
    <property type="entry name" value="NAD kinase/diacylglycerol kinase-like"/>
    <property type="match status" value="1"/>
</dbReference>
<dbReference type="InterPro" id="IPR016064">
    <property type="entry name" value="NAD/diacylglycerol_kinase_sf"/>
</dbReference>
<dbReference type="NCBIfam" id="NF003406">
    <property type="entry name" value="PRK04761.1"/>
    <property type="match status" value="1"/>
</dbReference>
<evidence type="ECO:0000313" key="8">
    <source>
        <dbReference type="Proteomes" id="UP000011820"/>
    </source>
</evidence>
<organism evidence="7 8">
    <name type="scientific">Candidatus Liberibacter asiaticus str. gxpsy</name>
    <dbReference type="NCBI Taxonomy" id="1174529"/>
    <lineage>
        <taxon>Bacteria</taxon>
        <taxon>Pseudomonadati</taxon>
        <taxon>Pseudomonadota</taxon>
        <taxon>Alphaproteobacteria</taxon>
        <taxon>Hyphomicrobiales</taxon>
        <taxon>Rhizobiaceae</taxon>
        <taxon>Liberibacter</taxon>
    </lineage>
</organism>
<evidence type="ECO:0000313" key="7">
    <source>
        <dbReference type="EMBL" id="AGH16813.1"/>
    </source>
</evidence>
<keyword evidence="8" id="KW-1185">Reference proteome</keyword>
<comment type="catalytic activity">
    <reaction evidence="5 6">
        <text>NAD(+) + ATP = ADP + NADP(+) + H(+)</text>
        <dbReference type="Rhea" id="RHEA:18629"/>
        <dbReference type="ChEBI" id="CHEBI:15378"/>
        <dbReference type="ChEBI" id="CHEBI:30616"/>
        <dbReference type="ChEBI" id="CHEBI:57540"/>
        <dbReference type="ChEBI" id="CHEBI:58349"/>
        <dbReference type="ChEBI" id="CHEBI:456216"/>
        <dbReference type="EC" id="2.7.1.23"/>
    </reaction>
</comment>
<feature type="binding site" evidence="6">
    <location>
        <begin position="164"/>
        <end position="169"/>
    </location>
    <ligand>
        <name>NAD(+)</name>
        <dbReference type="ChEBI" id="CHEBI:57540"/>
    </ligand>
</feature>
<comment type="cofactor">
    <cofactor evidence="6">
        <name>a divalent metal cation</name>
        <dbReference type="ChEBI" id="CHEBI:60240"/>
    </cofactor>
</comment>
<feature type="active site" description="Proton acceptor" evidence="6">
    <location>
        <position position="46"/>
    </location>
</feature>
<keyword evidence="2 6" id="KW-0418">Kinase</keyword>
<reference evidence="7 8" key="1">
    <citation type="journal article" date="2013" name="Genome Announc.">
        <title>Complete Genome Sequence of a Chinese Strain of 'Candidatus Liberibacter asiaticus'.</title>
        <authorList>
            <person name="Lin H."/>
            <person name="Han C.S."/>
            <person name="Liu B."/>
            <person name="Lou B."/>
            <person name="Bai X."/>
            <person name="Deng C."/>
            <person name="Civerolo E.L."/>
            <person name="Gupta G."/>
        </authorList>
    </citation>
    <scope>NUCLEOTIDE SEQUENCE [LARGE SCALE GENOMIC DNA]</scope>
    <source>
        <strain evidence="8">gxpsy</strain>
    </source>
</reference>
<evidence type="ECO:0000256" key="3">
    <source>
        <dbReference type="ARBA" id="ARBA00022857"/>
    </source>
</evidence>
<comment type="similarity">
    <text evidence="6">Belongs to the NAD kinase family.</text>
</comment>
<feature type="binding site" evidence="6">
    <location>
        <position position="161"/>
    </location>
    <ligand>
        <name>NAD(+)</name>
        <dbReference type="ChEBI" id="CHEBI:57540"/>
    </ligand>
</feature>
<evidence type="ECO:0000256" key="5">
    <source>
        <dbReference type="ARBA" id="ARBA00047925"/>
    </source>
</evidence>
<dbReference type="InterPro" id="IPR002504">
    <property type="entry name" value="NADK"/>
</dbReference>
<dbReference type="GeneID" id="93076819"/>
<dbReference type="EC" id="2.7.1.23" evidence="6"/>
<evidence type="ECO:0000256" key="1">
    <source>
        <dbReference type="ARBA" id="ARBA00022679"/>
    </source>
</evidence>
<gene>
    <name evidence="6" type="primary">nadK</name>
    <name evidence="7" type="ORF">WSI_02215</name>
</gene>
<dbReference type="Pfam" id="PF01513">
    <property type="entry name" value="NAD_kinase"/>
    <property type="match status" value="1"/>
</dbReference>
<dbReference type="HAMAP" id="MF_00361">
    <property type="entry name" value="NAD_kinase"/>
    <property type="match status" value="1"/>
</dbReference>
<comment type="function">
    <text evidence="6">Involved in the regulation of the intracellular balance of NAD and NADP, and is a key enzyme in the biosynthesis of NADP. Catalyzes specifically the phosphorylation on 2'-hydroxyl of the adenosine moiety of NAD to yield NADP.</text>
</comment>
<name>A0ABM5NG41_LIBAS</name>
<accession>A0ABM5NG41</accession>
<dbReference type="EMBL" id="CP004005">
    <property type="protein sequence ID" value="AGH16813.1"/>
    <property type="molecule type" value="Genomic_DNA"/>
</dbReference>
<dbReference type="PANTHER" id="PTHR20275">
    <property type="entry name" value="NAD KINASE"/>
    <property type="match status" value="1"/>
</dbReference>